<evidence type="ECO:0000256" key="2">
    <source>
        <dbReference type="ARBA" id="ARBA00022676"/>
    </source>
</evidence>
<dbReference type="Gene3D" id="3.40.50.2000">
    <property type="entry name" value="Glycogen Phosphorylase B"/>
    <property type="match status" value="2"/>
</dbReference>
<evidence type="ECO:0000256" key="1">
    <source>
        <dbReference type="ARBA" id="ARBA00021292"/>
    </source>
</evidence>
<dbReference type="GO" id="GO:1901137">
    <property type="term" value="P:carbohydrate derivative biosynthetic process"/>
    <property type="evidence" value="ECO:0007669"/>
    <property type="project" value="UniProtKB-ARBA"/>
</dbReference>
<evidence type="ECO:0000256" key="3">
    <source>
        <dbReference type="ARBA" id="ARBA00022679"/>
    </source>
</evidence>
<feature type="domain" description="Glycosyltransferase subfamily 4-like N-terminal" evidence="4">
    <location>
        <begin position="279"/>
        <end position="479"/>
    </location>
</feature>
<evidence type="ECO:0000259" key="4">
    <source>
        <dbReference type="Pfam" id="PF13439"/>
    </source>
</evidence>
<dbReference type="RefSeq" id="WP_101852453.1">
    <property type="nucleotide sequence ID" value="NZ_LOMZ01000001.1"/>
</dbReference>
<accession>A0A2N4T3V4</accession>
<dbReference type="InterPro" id="IPR050194">
    <property type="entry name" value="Glycosyltransferase_grp1"/>
</dbReference>
<dbReference type="PANTHER" id="PTHR45947:SF3">
    <property type="entry name" value="SULFOQUINOVOSYL TRANSFERASE SQD2"/>
    <property type="match status" value="1"/>
</dbReference>
<evidence type="ECO:0000313" key="6">
    <source>
        <dbReference type="Proteomes" id="UP000234632"/>
    </source>
</evidence>
<comment type="caution">
    <text evidence="5">The sequence shown here is derived from an EMBL/GenBank/DDBJ whole genome shotgun (WGS) entry which is preliminary data.</text>
</comment>
<keyword evidence="3" id="KW-0808">Transferase</keyword>
<dbReference type="GO" id="GO:0016757">
    <property type="term" value="F:glycosyltransferase activity"/>
    <property type="evidence" value="ECO:0007669"/>
    <property type="project" value="UniProtKB-KW"/>
</dbReference>
<protein>
    <recommendedName>
        <fullName evidence="1">D-inositol 3-phosphate glycosyltransferase</fullName>
    </recommendedName>
</protein>
<reference evidence="5 6" key="1">
    <citation type="submission" date="2015-12" db="EMBL/GenBank/DDBJ databases">
        <authorList>
            <person name="Shamseldin A."/>
            <person name="Moawad H."/>
            <person name="Abd El-Rahim W.M."/>
            <person name="Sadowsky M.J."/>
        </authorList>
    </citation>
    <scope>NUCLEOTIDE SEQUENCE [LARGE SCALE GENOMIC DNA]</scope>
    <source>
        <strain evidence="5 6">S43</strain>
    </source>
</reference>
<dbReference type="Pfam" id="PF13439">
    <property type="entry name" value="Glyco_transf_4"/>
    <property type="match status" value="1"/>
</dbReference>
<keyword evidence="2" id="KW-0328">Glycosyltransferase</keyword>
<dbReference type="EMBL" id="LOMZ01000001">
    <property type="protein sequence ID" value="PLC12914.1"/>
    <property type="molecule type" value="Genomic_DNA"/>
</dbReference>
<evidence type="ECO:0000313" key="5">
    <source>
        <dbReference type="EMBL" id="PLC12914.1"/>
    </source>
</evidence>
<dbReference type="Pfam" id="PF13692">
    <property type="entry name" value="Glyco_trans_1_4"/>
    <property type="match status" value="1"/>
</dbReference>
<dbReference type="Proteomes" id="UP000234632">
    <property type="component" value="Unassembled WGS sequence"/>
</dbReference>
<dbReference type="PANTHER" id="PTHR45947">
    <property type="entry name" value="SULFOQUINOVOSYL TRANSFERASE SQD2"/>
    <property type="match status" value="1"/>
</dbReference>
<proteinExistence type="predicted"/>
<dbReference type="InterPro" id="IPR028098">
    <property type="entry name" value="Glyco_trans_4-like_N"/>
</dbReference>
<gene>
    <name evidence="5" type="ORF">AUQ48_12625</name>
</gene>
<dbReference type="AlphaFoldDB" id="A0A2N4T3V4"/>
<dbReference type="SUPFAM" id="SSF53756">
    <property type="entry name" value="UDP-Glycosyltransferase/glycogen phosphorylase"/>
    <property type="match status" value="1"/>
</dbReference>
<sequence>MTSPAHCAPDADAGSRCRSALGAVRTAPTLLAGIRRTDRLVALARRHPREALPVLSAALAAAEPDQLAVLAAVHGLAAVPGPGADAALAGLLGDPRPWVREHTAWRLAERHPLEPALVPLTELVAAGGFPGMLAQRTLQAWAPAAPEAVLAALARELDRTAASAARARLTETAGLVPGRAPAELLLGLAGDAAQDDAVRAAALDALADRHEDDPAGVPELPALAARCARGTGSTAAVARTVLAGPPALPGPGDGLTVLQVFLHAEIDRDLTFSGRGDNGGIATLLAQLGDALTARRTPGGRGVSRVLTVSRGTHDAPRPAAGSGSGHVLTAVPLPGPPVALAEAWPRRVAAERGLRRLLRAAGPVDVVHLRMADVGSLAAAAAAAELGVPTVLTAAPDPHALIAAREAAGTLDRENFGAADHAEHLWFRVRLLADLAAGAARLVLLPRPDLARDARELLGLGPADTARSTTVPEGIDLAVLAAADETAAAGTGPELAALDAVLGTLPPQRRGLPLLVAVGRLHRVKGSATLVEAWAGDEDLRARCNLLLVGGDLADPSADEREQLARIDAVLPRDRAAAGGLLLAGHRPHGTVAVWLAAVRRGRPGLAAGCGAYVCASLKEEFGVALVEALAAGLPVVAPRSGGPATYVADGVTGVLADTADPAALALAAGRVLDLAAAPTAGRAAAAAAATVRERFSVEEMAAALTTVYDRAAAARGRRAP</sequence>
<name>A0A2N4T3V4_9MICC</name>
<organism evidence="5 6">
    <name type="scientific">Kocuria flava</name>
    <dbReference type="NCBI Taxonomy" id="446860"/>
    <lineage>
        <taxon>Bacteria</taxon>
        <taxon>Bacillati</taxon>
        <taxon>Actinomycetota</taxon>
        <taxon>Actinomycetes</taxon>
        <taxon>Micrococcales</taxon>
        <taxon>Micrococcaceae</taxon>
        <taxon>Kocuria</taxon>
    </lineage>
</organism>